<feature type="transmembrane region" description="Helical" evidence="1">
    <location>
        <begin position="312"/>
        <end position="334"/>
    </location>
</feature>
<feature type="transmembrane region" description="Helical" evidence="1">
    <location>
        <begin position="346"/>
        <end position="363"/>
    </location>
</feature>
<dbReference type="GO" id="GO:0016020">
    <property type="term" value="C:membrane"/>
    <property type="evidence" value="ECO:0007669"/>
    <property type="project" value="InterPro"/>
</dbReference>
<feature type="transmembrane region" description="Helical" evidence="1">
    <location>
        <begin position="219"/>
        <end position="241"/>
    </location>
</feature>
<dbReference type="EMBL" id="MYFO01000029">
    <property type="protein sequence ID" value="TFE85044.1"/>
    <property type="molecule type" value="Genomic_DNA"/>
</dbReference>
<protein>
    <recommendedName>
        <fullName evidence="4">Peptide zinc metalloprotease protein</fullName>
    </recommendedName>
</protein>
<keyword evidence="1" id="KW-0472">Membrane</keyword>
<sequence>MFCQEDIMNLKLKSDLQFFSAGNGLFHVYDPTSMKHFKIGSQEAGWLKLLNGSRTREQLKSHIPEEFLEKFLEQVEKLGLVETAAAKLKFDLLKMKFKLFDSNEALARMGDYTVIARKFLKLSLLLFVLLNLFITVYDMSAISGIVTSFTFRYPMIPFYIGAILLIGLLHELAHAVVAKSYGVHVPNIGFMLLYLHPAFYSDISGIHLLTSKRERINTLVAGMITNNMLIAAGLLLFHVTYAFAPGAALYFLLFAVMNTALIMVNVLPFVEYDGYYILMNLFEELNFKNNAKAYVEGFVKHRLYRGEIKLEYIFFHVLSRIFMMALLYIAVISLRGLVRHFVQSVYVDYASLAAMLGLTLYIAQRGRRRKT</sequence>
<dbReference type="GO" id="GO:0005737">
    <property type="term" value="C:cytoplasm"/>
    <property type="evidence" value="ECO:0007669"/>
    <property type="project" value="TreeGrafter"/>
</dbReference>
<dbReference type="PANTHER" id="PTHR13325">
    <property type="entry name" value="PROTEASE M50 MEMBRANE-BOUND TRANSCRIPTION FACTOR SITE 2 PROTEASE"/>
    <property type="match status" value="1"/>
</dbReference>
<feature type="transmembrane region" description="Helical" evidence="1">
    <location>
        <begin position="247"/>
        <end position="270"/>
    </location>
</feature>
<evidence type="ECO:0008006" key="4">
    <source>
        <dbReference type="Google" id="ProtNLM"/>
    </source>
</evidence>
<keyword evidence="1" id="KW-1133">Transmembrane helix</keyword>
<accession>A0A4Y8PVL0</accession>
<gene>
    <name evidence="2" type="ORF">B5M42_18535</name>
</gene>
<dbReference type="PANTHER" id="PTHR13325:SF3">
    <property type="entry name" value="MEMBRANE-BOUND TRANSCRIPTION FACTOR SITE-2 PROTEASE"/>
    <property type="match status" value="1"/>
</dbReference>
<keyword evidence="1" id="KW-0812">Transmembrane</keyword>
<feature type="transmembrane region" description="Helical" evidence="1">
    <location>
        <begin position="158"/>
        <end position="177"/>
    </location>
</feature>
<dbReference type="AlphaFoldDB" id="A0A4Y8PVL0"/>
<dbReference type="InterPro" id="IPR001193">
    <property type="entry name" value="MBTPS2"/>
</dbReference>
<proteinExistence type="predicted"/>
<dbReference type="GO" id="GO:0031293">
    <property type="term" value="P:membrane protein intracellular domain proteolysis"/>
    <property type="evidence" value="ECO:0007669"/>
    <property type="project" value="TreeGrafter"/>
</dbReference>
<evidence type="ECO:0000313" key="2">
    <source>
        <dbReference type="EMBL" id="TFE85044.1"/>
    </source>
</evidence>
<comment type="caution">
    <text evidence="2">The sequence shown here is derived from an EMBL/GenBank/DDBJ whole genome shotgun (WGS) entry which is preliminary data.</text>
</comment>
<keyword evidence="3" id="KW-1185">Reference proteome</keyword>
<reference evidence="2 3" key="1">
    <citation type="submission" date="2017-03" db="EMBL/GenBank/DDBJ databases">
        <title>Isolation of Levoglucosan Utilizing Bacteria.</title>
        <authorList>
            <person name="Arya A.S."/>
        </authorList>
    </citation>
    <scope>NUCLEOTIDE SEQUENCE [LARGE SCALE GENOMIC DNA]</scope>
    <source>
        <strain evidence="2 3">MEC069</strain>
    </source>
</reference>
<dbReference type="GO" id="GO:0004222">
    <property type="term" value="F:metalloendopeptidase activity"/>
    <property type="evidence" value="ECO:0007669"/>
    <property type="project" value="InterPro"/>
</dbReference>
<evidence type="ECO:0000313" key="3">
    <source>
        <dbReference type="Proteomes" id="UP000298246"/>
    </source>
</evidence>
<evidence type="ECO:0000256" key="1">
    <source>
        <dbReference type="SAM" id="Phobius"/>
    </source>
</evidence>
<name>A0A4Y8PVL0_9BACL</name>
<dbReference type="Proteomes" id="UP000298246">
    <property type="component" value="Unassembled WGS sequence"/>
</dbReference>
<organism evidence="2 3">
    <name type="scientific">Paenibacillus athensensis</name>
    <dbReference type="NCBI Taxonomy" id="1967502"/>
    <lineage>
        <taxon>Bacteria</taxon>
        <taxon>Bacillati</taxon>
        <taxon>Bacillota</taxon>
        <taxon>Bacilli</taxon>
        <taxon>Bacillales</taxon>
        <taxon>Paenibacillaceae</taxon>
        <taxon>Paenibacillus</taxon>
    </lineage>
</organism>
<feature type="transmembrane region" description="Helical" evidence="1">
    <location>
        <begin position="124"/>
        <end position="146"/>
    </location>
</feature>